<dbReference type="Proteomes" id="UP000232323">
    <property type="component" value="Unassembled WGS sequence"/>
</dbReference>
<gene>
    <name evidence="1" type="ORF">CEUSTIGMA_g11732.t1</name>
</gene>
<sequence length="133" mass="15072">MERSYEHVYSCLIANFRKHFRRQAQNVGCSSFDSCLLHISCRFVYPLGKDRQFAQFQSKIFQIFTLPHHFNTGALLNAWVIVIADYASYINHDVTYTVNGQPAALHKTDNSLNVGAISSLLTLALSTQVKMVT</sequence>
<evidence type="ECO:0000313" key="1">
    <source>
        <dbReference type="EMBL" id="GAX84310.1"/>
    </source>
</evidence>
<proteinExistence type="predicted"/>
<name>A0A250XNC4_9CHLO</name>
<accession>A0A250XNC4</accession>
<evidence type="ECO:0000313" key="2">
    <source>
        <dbReference type="Proteomes" id="UP000232323"/>
    </source>
</evidence>
<comment type="caution">
    <text evidence="1">The sequence shown here is derived from an EMBL/GenBank/DDBJ whole genome shotgun (WGS) entry which is preliminary data.</text>
</comment>
<organism evidence="1 2">
    <name type="scientific">Chlamydomonas eustigma</name>
    <dbReference type="NCBI Taxonomy" id="1157962"/>
    <lineage>
        <taxon>Eukaryota</taxon>
        <taxon>Viridiplantae</taxon>
        <taxon>Chlorophyta</taxon>
        <taxon>core chlorophytes</taxon>
        <taxon>Chlorophyceae</taxon>
        <taxon>CS clade</taxon>
        <taxon>Chlamydomonadales</taxon>
        <taxon>Chlamydomonadaceae</taxon>
        <taxon>Chlamydomonas</taxon>
    </lineage>
</organism>
<reference evidence="1 2" key="1">
    <citation type="submission" date="2017-08" db="EMBL/GenBank/DDBJ databases">
        <title>Acidophilic green algal genome provides insights into adaptation to an acidic environment.</title>
        <authorList>
            <person name="Hirooka S."/>
            <person name="Hirose Y."/>
            <person name="Kanesaki Y."/>
            <person name="Higuchi S."/>
            <person name="Fujiwara T."/>
            <person name="Onuma R."/>
            <person name="Era A."/>
            <person name="Ohbayashi R."/>
            <person name="Uzuka A."/>
            <person name="Nozaki H."/>
            <person name="Yoshikawa H."/>
            <person name="Miyagishima S.Y."/>
        </authorList>
    </citation>
    <scope>NUCLEOTIDE SEQUENCE [LARGE SCALE GENOMIC DNA]</scope>
    <source>
        <strain evidence="1 2">NIES-2499</strain>
    </source>
</reference>
<protein>
    <submittedName>
        <fullName evidence="1">Uncharacterized protein</fullName>
    </submittedName>
</protein>
<dbReference type="AlphaFoldDB" id="A0A250XNC4"/>
<keyword evidence="2" id="KW-1185">Reference proteome</keyword>
<dbReference type="EMBL" id="BEGY01000122">
    <property type="protein sequence ID" value="GAX84310.1"/>
    <property type="molecule type" value="Genomic_DNA"/>
</dbReference>